<evidence type="ECO:0000313" key="3">
    <source>
        <dbReference type="EMBL" id="KAJ1374453.1"/>
    </source>
</evidence>
<feature type="compositionally biased region" description="Polar residues" evidence="1">
    <location>
        <begin position="674"/>
        <end position="697"/>
    </location>
</feature>
<dbReference type="PANTHER" id="PTHR33936">
    <property type="entry name" value="PROTEIN CBG17840"/>
    <property type="match status" value="1"/>
</dbReference>
<evidence type="ECO:0000256" key="1">
    <source>
        <dbReference type="SAM" id="MobiDB-lite"/>
    </source>
</evidence>
<dbReference type="EMBL" id="JAHQIW010007459">
    <property type="protein sequence ID" value="KAJ1374453.1"/>
    <property type="molecule type" value="Genomic_DNA"/>
</dbReference>
<feature type="compositionally biased region" description="Polar residues" evidence="1">
    <location>
        <begin position="196"/>
        <end position="205"/>
    </location>
</feature>
<feature type="domain" description="C2H2-type" evidence="2">
    <location>
        <begin position="223"/>
        <end position="246"/>
    </location>
</feature>
<sequence>MGRRSVRKRSCTPDPGAVGTSSSRPSADSDGDEIIDVETIPTAHIVDVETTSLCDNGDEAILKRLPPRMEHDEDARRHMPFISARSTPRITLVGRGRPESFIQSIVTTDPQKLCSRKHSNTSETGPRTPSKRVPILADEGIGTFAVTKLPLEEMTMSTKVLRAIQEDHNLSKVEAIHDEEVAEHESDARDVREFPTNHSEPSTSSENRRECFRNKSSFDSLACAHPHCQQSFPTIDDMISHLVSFHCQHQFRQRKLTFLSLEKYEAWKSSHEKMFAARMIEETDQEENEEGVIRLRYSCEYCDAWRRKSEKRDLSKEGKSMQVLVGCPAYFTVSISSHQSYIVVFGCFAHLGHRKRIQPGVVHSPDTLFQPNQWKISRVQCKYCLKCFVSHVAMNRHVKENHADPVLPKGTTIECGDPHCNVVCDRMSTLCEHVAHEHNRDDLVIEEFRFVNLQKFKSWKDQLETDTISKFVLSSSRTRVSGVIQSYYLCHLSGYANRSRHSVASTARLRTTKKLGRYCTAFINAKELPDGSVSVQCCLGHFGHGYDVRSLPLPNKVKEEVSELLLKGVDPRVVQNAVRKKYSPDERGYHLRRYEIRNISDNLRRRGLLLPKEKESVATTLSLLHTSRSETKSAQLNVGNSSNHLVRFQSVRSLPEERGRISRFSYARAKDSTDSNMTAKHSQNPSSRATAPHSTSEGLRDVSPPIIGTSGYIEFDEDEEYSNLDLVVVDEGDVGHSLTYLLTKLKIFKAHWILIPIEMSIVQKRNSKWHRC</sequence>
<organism evidence="3 4">
    <name type="scientific">Parelaphostrongylus tenuis</name>
    <name type="common">Meningeal worm</name>
    <dbReference type="NCBI Taxonomy" id="148309"/>
    <lineage>
        <taxon>Eukaryota</taxon>
        <taxon>Metazoa</taxon>
        <taxon>Ecdysozoa</taxon>
        <taxon>Nematoda</taxon>
        <taxon>Chromadorea</taxon>
        <taxon>Rhabditida</taxon>
        <taxon>Rhabditina</taxon>
        <taxon>Rhabditomorpha</taxon>
        <taxon>Strongyloidea</taxon>
        <taxon>Metastrongylidae</taxon>
        <taxon>Parelaphostrongylus</taxon>
    </lineage>
</organism>
<dbReference type="PANTHER" id="PTHR33936:SF25">
    <property type="entry name" value="C2H2-TYPE DOMAIN-CONTAINING PROTEIN"/>
    <property type="match status" value="1"/>
</dbReference>
<feature type="compositionally biased region" description="Basic residues" evidence="1">
    <location>
        <begin position="1"/>
        <end position="10"/>
    </location>
</feature>
<evidence type="ECO:0000313" key="4">
    <source>
        <dbReference type="Proteomes" id="UP001196413"/>
    </source>
</evidence>
<dbReference type="InterPro" id="IPR052797">
    <property type="entry name" value="RegFact_GeneExpr_CellDeath"/>
</dbReference>
<dbReference type="PROSITE" id="PS00028">
    <property type="entry name" value="ZINC_FINGER_C2H2_1"/>
    <property type="match status" value="2"/>
</dbReference>
<proteinExistence type="predicted"/>
<dbReference type="Proteomes" id="UP001196413">
    <property type="component" value="Unassembled WGS sequence"/>
</dbReference>
<feature type="region of interest" description="Disordered" evidence="1">
    <location>
        <begin position="665"/>
        <end position="702"/>
    </location>
</feature>
<keyword evidence="4" id="KW-1185">Reference proteome</keyword>
<feature type="region of interest" description="Disordered" evidence="1">
    <location>
        <begin position="112"/>
        <end position="133"/>
    </location>
</feature>
<feature type="region of interest" description="Disordered" evidence="1">
    <location>
        <begin position="181"/>
        <end position="210"/>
    </location>
</feature>
<dbReference type="InterPro" id="IPR013087">
    <property type="entry name" value="Znf_C2H2_type"/>
</dbReference>
<reference evidence="3" key="1">
    <citation type="submission" date="2021-06" db="EMBL/GenBank/DDBJ databases">
        <title>Parelaphostrongylus tenuis whole genome reference sequence.</title>
        <authorList>
            <person name="Garwood T.J."/>
            <person name="Larsen P.A."/>
            <person name="Fountain-Jones N.M."/>
            <person name="Garbe J.R."/>
            <person name="Macchietto M.G."/>
            <person name="Kania S.A."/>
            <person name="Gerhold R.W."/>
            <person name="Richards J.E."/>
            <person name="Wolf T.M."/>
        </authorList>
    </citation>
    <scope>NUCLEOTIDE SEQUENCE</scope>
    <source>
        <strain evidence="3">MNPRO001-30</strain>
        <tissue evidence="3">Meninges</tissue>
    </source>
</reference>
<evidence type="ECO:0000259" key="2">
    <source>
        <dbReference type="PROSITE" id="PS00028"/>
    </source>
</evidence>
<feature type="region of interest" description="Disordered" evidence="1">
    <location>
        <begin position="1"/>
        <end position="33"/>
    </location>
</feature>
<dbReference type="SMART" id="SM00355">
    <property type="entry name" value="ZnF_C2H2"/>
    <property type="match status" value="3"/>
</dbReference>
<comment type="caution">
    <text evidence="3">The sequence shown here is derived from an EMBL/GenBank/DDBJ whole genome shotgun (WGS) entry which is preliminary data.</text>
</comment>
<gene>
    <name evidence="3" type="ORF">KIN20_037142</name>
</gene>
<dbReference type="AlphaFoldDB" id="A0AAD5WM81"/>
<protein>
    <recommendedName>
        <fullName evidence="2">C2H2-type domain-containing protein</fullName>
    </recommendedName>
</protein>
<accession>A0AAD5WM81</accession>
<feature type="domain" description="C2H2-type" evidence="2">
    <location>
        <begin position="381"/>
        <end position="402"/>
    </location>
</feature>
<name>A0AAD5WM81_PARTN</name>
<feature type="compositionally biased region" description="Basic and acidic residues" evidence="1">
    <location>
        <begin position="181"/>
        <end position="195"/>
    </location>
</feature>